<keyword evidence="3" id="KW-1185">Reference proteome</keyword>
<evidence type="ECO:0000259" key="1">
    <source>
        <dbReference type="Pfam" id="PF09511"/>
    </source>
</evidence>
<dbReference type="GO" id="GO:0016874">
    <property type="term" value="F:ligase activity"/>
    <property type="evidence" value="ECO:0007669"/>
    <property type="project" value="UniProtKB-KW"/>
</dbReference>
<dbReference type="InterPro" id="IPR019039">
    <property type="entry name" value="T4-Rnl1-like_N"/>
</dbReference>
<evidence type="ECO:0000313" key="3">
    <source>
        <dbReference type="Proteomes" id="UP001260872"/>
    </source>
</evidence>
<gene>
    <name evidence="2" type="ORF">RH857_04655</name>
</gene>
<keyword evidence="2" id="KW-0436">Ligase</keyword>
<proteinExistence type="predicted"/>
<dbReference type="RefSeq" id="WP_310536807.1">
    <property type="nucleotide sequence ID" value="NZ_BAAAOC010000022.1"/>
</dbReference>
<dbReference type="Proteomes" id="UP001260872">
    <property type="component" value="Unassembled WGS sequence"/>
</dbReference>
<reference evidence="3" key="1">
    <citation type="submission" date="2023-07" db="EMBL/GenBank/DDBJ databases">
        <title>Description of three actinobacteria isolated from air of manufacturing shop in a pharmaceutical factory.</title>
        <authorList>
            <person name="Zhang D.-F."/>
        </authorList>
    </citation>
    <scope>NUCLEOTIDE SEQUENCE [LARGE SCALE GENOMIC DNA]</scope>
    <source>
        <strain evidence="3">CCTCC AB 207010</strain>
    </source>
</reference>
<name>A0ABU1FRY2_9MICC</name>
<feature type="domain" description="T4 RNA ligase 1-like N-terminal" evidence="1">
    <location>
        <begin position="52"/>
        <end position="219"/>
    </location>
</feature>
<protein>
    <submittedName>
        <fullName evidence="2">RNA ligase</fullName>
    </submittedName>
</protein>
<evidence type="ECO:0000313" key="2">
    <source>
        <dbReference type="EMBL" id="MDR5711425.1"/>
    </source>
</evidence>
<accession>A0ABU1FRY2</accession>
<dbReference type="Pfam" id="PF09511">
    <property type="entry name" value="RNA_lig_T4_1"/>
    <property type="match status" value="1"/>
</dbReference>
<dbReference type="EMBL" id="JAVKGT010000008">
    <property type="protein sequence ID" value="MDR5711425.1"/>
    <property type="molecule type" value="Genomic_DNA"/>
</dbReference>
<comment type="caution">
    <text evidence="2">The sequence shown here is derived from an EMBL/GenBank/DDBJ whole genome shotgun (WGS) entry which is preliminary data.</text>
</comment>
<sequence>MHIDALVPPDMLAQDLEDKMIRRTSNPDGTKHLYVYTEQAQYKRHWNDATINCRGLVVDAEGRVMARPFPKFFNYGEHPEGSLNLGDMVDVYDKLDGSLAVLATDETITSKGSFTSHVADQARKVYAEKYAGRWERDSRLTYCFECIWPEGRIVLDYGATEDLILLGAVDIETGQYHLPHMLREWRGPKAEHFGTMTLAQALEIPPRRNAEGLVIYVHETSTLIKIKQEDYLALHRIITGTSAITVWEALSVKHLESRGAEKKHIVQMLGIGPDRVQAALDLRDDWETEMAERVPDEFHQWLRDTAEALRQKAHHLGASAHYFAMLTAARRFTDKKSAVLYLQQQQPQMPEGLRWNTVLNTLTPEFTVPDEAPTRVAGDIWKTIRPHGATWSMKGEL</sequence>
<organism evidence="2 3">
    <name type="scientific">Nesterenkonia flava</name>
    <dbReference type="NCBI Taxonomy" id="469799"/>
    <lineage>
        <taxon>Bacteria</taxon>
        <taxon>Bacillati</taxon>
        <taxon>Actinomycetota</taxon>
        <taxon>Actinomycetes</taxon>
        <taxon>Micrococcales</taxon>
        <taxon>Micrococcaceae</taxon>
        <taxon>Nesterenkonia</taxon>
    </lineage>
</organism>